<accession>A0A6J4MJL2</accession>
<proteinExistence type="predicted"/>
<dbReference type="Gene3D" id="1.20.1260.10">
    <property type="match status" value="1"/>
</dbReference>
<feature type="domain" description="DUF305" evidence="2">
    <location>
        <begin position="21"/>
        <end position="111"/>
    </location>
</feature>
<feature type="non-terminal residue" evidence="3">
    <location>
        <position position="1"/>
    </location>
</feature>
<dbReference type="PANTHER" id="PTHR36933">
    <property type="entry name" value="SLL0788 PROTEIN"/>
    <property type="match status" value="1"/>
</dbReference>
<dbReference type="InterPro" id="IPR012347">
    <property type="entry name" value="Ferritin-like"/>
</dbReference>
<evidence type="ECO:0000259" key="2">
    <source>
        <dbReference type="Pfam" id="PF03713"/>
    </source>
</evidence>
<organism evidence="3">
    <name type="scientific">uncultured Gemmatimonadaceae bacterium</name>
    <dbReference type="NCBI Taxonomy" id="246130"/>
    <lineage>
        <taxon>Bacteria</taxon>
        <taxon>Pseudomonadati</taxon>
        <taxon>Gemmatimonadota</taxon>
        <taxon>Gemmatimonadia</taxon>
        <taxon>Gemmatimonadales</taxon>
        <taxon>Gemmatimonadaceae</taxon>
        <taxon>environmental samples</taxon>
    </lineage>
</organism>
<sequence length="121" mass="12613">PAGAAAGHGAHDMAGHGAAGHGTGGQKMAAHHAEMPGMLTVAQLQRLDRARGEEFDRLFLTYMIQHHRGAVAMVTALFGTPAAGQDDTVFKFAADVNVDQTTEIARMQTMLADLTFGGASP</sequence>
<feature type="region of interest" description="Disordered" evidence="1">
    <location>
        <begin position="1"/>
        <end position="32"/>
    </location>
</feature>
<evidence type="ECO:0000313" key="3">
    <source>
        <dbReference type="EMBL" id="CAA9361510.1"/>
    </source>
</evidence>
<dbReference type="InterPro" id="IPR005183">
    <property type="entry name" value="DUF305_CopM-like"/>
</dbReference>
<reference evidence="3" key="1">
    <citation type="submission" date="2020-02" db="EMBL/GenBank/DDBJ databases">
        <authorList>
            <person name="Meier V. D."/>
        </authorList>
    </citation>
    <scope>NUCLEOTIDE SEQUENCE</scope>
    <source>
        <strain evidence="3">AVDCRST_MAG11</strain>
    </source>
</reference>
<dbReference type="Pfam" id="PF03713">
    <property type="entry name" value="DUF305"/>
    <property type="match status" value="1"/>
</dbReference>
<name>A0A6J4MJL2_9BACT</name>
<gene>
    <name evidence="3" type="ORF">AVDCRST_MAG11-4151</name>
</gene>
<dbReference type="EMBL" id="CADCTU010000886">
    <property type="protein sequence ID" value="CAA9361510.1"/>
    <property type="molecule type" value="Genomic_DNA"/>
</dbReference>
<dbReference type="PANTHER" id="PTHR36933:SF1">
    <property type="entry name" value="SLL0788 PROTEIN"/>
    <property type="match status" value="1"/>
</dbReference>
<evidence type="ECO:0000256" key="1">
    <source>
        <dbReference type="SAM" id="MobiDB-lite"/>
    </source>
</evidence>
<protein>
    <recommendedName>
        <fullName evidence="2">DUF305 domain-containing protein</fullName>
    </recommendedName>
</protein>
<dbReference type="AlphaFoldDB" id="A0A6J4MJL2"/>